<dbReference type="EMBL" id="LT629690">
    <property type="protein sequence ID" value="SDF71037.1"/>
    <property type="molecule type" value="Genomic_DNA"/>
</dbReference>
<gene>
    <name evidence="7" type="ORF">SAMN05444167_3072</name>
</gene>
<evidence type="ECO:0000256" key="4">
    <source>
        <dbReference type="PROSITE-ProRule" id="PRU00433"/>
    </source>
</evidence>
<dbReference type="PANTHER" id="PTHR40394:SF2">
    <property type="entry name" value="QUINOL:CYTOCHROME C OXIDOREDUCTASE MEMBRANE PROTEIN"/>
    <property type="match status" value="1"/>
</dbReference>
<protein>
    <submittedName>
        <fullName evidence="7">Cytochrome c, mono-and diheme variants</fullName>
    </submittedName>
</protein>
<dbReference type="GO" id="GO:0020037">
    <property type="term" value="F:heme binding"/>
    <property type="evidence" value="ECO:0007669"/>
    <property type="project" value="InterPro"/>
</dbReference>
<evidence type="ECO:0000313" key="7">
    <source>
        <dbReference type="EMBL" id="SDF71037.1"/>
    </source>
</evidence>
<keyword evidence="1 4" id="KW-0349">Heme</keyword>
<dbReference type="PANTHER" id="PTHR40394">
    <property type="entry name" value="LIPOPROTEIN-RELATED"/>
    <property type="match status" value="1"/>
</dbReference>
<feature type="compositionally biased region" description="Low complexity" evidence="5">
    <location>
        <begin position="242"/>
        <end position="265"/>
    </location>
</feature>
<feature type="domain" description="Cytochrome c" evidence="6">
    <location>
        <begin position="96"/>
        <end position="181"/>
    </location>
</feature>
<dbReference type="Pfam" id="PF13442">
    <property type="entry name" value="Cytochrome_CBB3"/>
    <property type="match status" value="2"/>
</dbReference>
<dbReference type="InterPro" id="IPR009056">
    <property type="entry name" value="Cyt_c-like_dom"/>
</dbReference>
<evidence type="ECO:0000256" key="5">
    <source>
        <dbReference type="SAM" id="MobiDB-lite"/>
    </source>
</evidence>
<feature type="region of interest" description="Disordered" evidence="5">
    <location>
        <begin position="234"/>
        <end position="265"/>
    </location>
</feature>
<dbReference type="GO" id="GO:0009055">
    <property type="term" value="F:electron transfer activity"/>
    <property type="evidence" value="ECO:0007669"/>
    <property type="project" value="InterPro"/>
</dbReference>
<dbReference type="InterPro" id="IPR036909">
    <property type="entry name" value="Cyt_c-like_dom_sf"/>
</dbReference>
<dbReference type="Proteomes" id="UP000182427">
    <property type="component" value="Chromosome I"/>
</dbReference>
<dbReference type="Gene3D" id="1.10.760.10">
    <property type="entry name" value="Cytochrome c-like domain"/>
    <property type="match status" value="2"/>
</dbReference>
<dbReference type="SUPFAM" id="SSF46626">
    <property type="entry name" value="Cytochrome c"/>
    <property type="match status" value="2"/>
</dbReference>
<proteinExistence type="predicted"/>
<accession>A0A1G7NAW1</accession>
<dbReference type="GO" id="GO:0046872">
    <property type="term" value="F:metal ion binding"/>
    <property type="evidence" value="ECO:0007669"/>
    <property type="project" value="UniProtKB-KW"/>
</dbReference>
<keyword evidence="8" id="KW-1185">Reference proteome</keyword>
<organism evidence="7 8">
    <name type="scientific">Terriglobus roseus</name>
    <dbReference type="NCBI Taxonomy" id="392734"/>
    <lineage>
        <taxon>Bacteria</taxon>
        <taxon>Pseudomonadati</taxon>
        <taxon>Acidobacteriota</taxon>
        <taxon>Terriglobia</taxon>
        <taxon>Terriglobales</taxon>
        <taxon>Acidobacteriaceae</taxon>
        <taxon>Terriglobus</taxon>
    </lineage>
</organism>
<evidence type="ECO:0000256" key="1">
    <source>
        <dbReference type="ARBA" id="ARBA00022617"/>
    </source>
</evidence>
<keyword evidence="3 4" id="KW-0408">Iron</keyword>
<dbReference type="AlphaFoldDB" id="A0A1G7NAW1"/>
<dbReference type="PROSITE" id="PS51257">
    <property type="entry name" value="PROKAR_LIPOPROTEIN"/>
    <property type="match status" value="1"/>
</dbReference>
<sequence length="379" mass="39765">MQAIGNREQGNMSRRLLAASVACLSMLGLAGCRQDMHDQPKFFPQRGTNFYADGRSVRPQALGTVARGQEDEGSYYRTGLINGAEGDGLPVPLTADLIERGQERYNIYCTSCHSRTGNGRGMVVMRGFFPAGNLHTERLRSAPLGHFFNVISNGYGAMPDYQGQVTVEDRWAVVAYIRALQLSQHATTADAGGAKIEKMEDVEKAEGLSANFVKEWDLPATAGQIQKSQVMAAPLPQPMPQPAADAAKPAQVSEANPKSAPLASALPAGAKPTAATAAAAKTEASASVPSAAAPHAAAGDVANGQKLYTANCSVCHQPTRQGMPPMIPSLVGIVARVGAAHIHAQVANGSPTSKPPMPAFPQLSNENVNDIVAFLAASK</sequence>
<reference evidence="7 8" key="1">
    <citation type="submission" date="2016-10" db="EMBL/GenBank/DDBJ databases">
        <authorList>
            <person name="de Groot N.N."/>
        </authorList>
    </citation>
    <scope>NUCLEOTIDE SEQUENCE [LARGE SCALE GENOMIC DNA]</scope>
    <source>
        <strain evidence="7 8">GAS232</strain>
    </source>
</reference>
<evidence type="ECO:0000256" key="2">
    <source>
        <dbReference type="ARBA" id="ARBA00022723"/>
    </source>
</evidence>
<evidence type="ECO:0000313" key="8">
    <source>
        <dbReference type="Proteomes" id="UP000182427"/>
    </source>
</evidence>
<name>A0A1G7NAW1_9BACT</name>
<evidence type="ECO:0000256" key="3">
    <source>
        <dbReference type="ARBA" id="ARBA00023004"/>
    </source>
</evidence>
<evidence type="ECO:0000259" key="6">
    <source>
        <dbReference type="PROSITE" id="PS51007"/>
    </source>
</evidence>
<feature type="domain" description="Cytochrome c" evidence="6">
    <location>
        <begin position="299"/>
        <end position="379"/>
    </location>
</feature>
<keyword evidence="2 4" id="KW-0479">Metal-binding</keyword>
<dbReference type="PROSITE" id="PS51007">
    <property type="entry name" value="CYTC"/>
    <property type="match status" value="2"/>
</dbReference>